<dbReference type="CDD" id="cd09113">
    <property type="entry name" value="PLDc_ymdC_like_2"/>
    <property type="match status" value="1"/>
</dbReference>
<keyword evidence="4" id="KW-0964">Secreted</keyword>
<dbReference type="CDD" id="cd09111">
    <property type="entry name" value="PLDc_ymdC_like_1"/>
    <property type="match status" value="1"/>
</dbReference>
<name>A0A942I9T7_9HYPH</name>
<dbReference type="GO" id="GO:0032049">
    <property type="term" value="P:cardiolipin biosynthetic process"/>
    <property type="evidence" value="ECO:0007669"/>
    <property type="project" value="UniProtKB-ARBA"/>
</dbReference>
<dbReference type="SMART" id="SM00155">
    <property type="entry name" value="PLDc"/>
    <property type="match status" value="2"/>
</dbReference>
<dbReference type="InterPro" id="IPR001736">
    <property type="entry name" value="PLipase_D/transphosphatidylase"/>
</dbReference>
<comment type="subcellular location">
    <subcellularLocation>
        <location evidence="2">Secreted</location>
    </subcellularLocation>
</comment>
<comment type="function">
    <text evidence="1">Could be a virulence factor.</text>
</comment>
<dbReference type="GO" id="GO:0030572">
    <property type="term" value="F:phosphatidyltransferase activity"/>
    <property type="evidence" value="ECO:0007669"/>
    <property type="project" value="UniProtKB-ARBA"/>
</dbReference>
<reference evidence="7" key="1">
    <citation type="submission" date="2021-04" db="EMBL/GenBank/DDBJ databases">
        <title>Pseudaminobacter soli sp. nov., isolated from paddy soil contaminated by heavy metals.</title>
        <authorList>
            <person name="Zhang K."/>
        </authorList>
    </citation>
    <scope>NUCLEOTIDE SEQUENCE</scope>
    <source>
        <strain evidence="7">19-2017</strain>
    </source>
</reference>
<sequence>MPAGDQTVLDQSVSRLMRGNEGRHGLQLLSDNLDAFAARALSARNAGRSLDLMYYIWKNDLTGRLLAHEVIAAADRGVRVRMLLDDLNILGDDDTYLAIDSHHNIEVRLFNPARARESAIRRTLELIWRAFSATRRMHNKAWIADGRIAIVGGRNIGDEYFGAARTSNFHDWDLLLVGPGVQSTESIFDVFWNSEEVLPIRALAKRPVTDLDDLKTRLTLLVESEVAKPYIDRIRERVSLAQLTGALGQLHWTDVAKIISDPPEKALGKKRENWMMGMLMPVLEGARSSMQIISPYFIPGDQGTSRLTEQVAKGVEVSVLTNSLAATDVAAVHGAYAWYRKPLVKGDVRLFELQPFDRRPVISPFGSSGASLHTKAFMVDGQAGFVGSFNFDPRSAALNTEMGILFKQSELISEMYDLFEEETSPQSAYRLGLDRDRLVWGGEVDGQPRRFYRDPEAGILRRLLAAVIGLLPIQSQL</sequence>
<dbReference type="Gene3D" id="3.30.870.10">
    <property type="entry name" value="Endonuclease Chain A"/>
    <property type="match status" value="2"/>
</dbReference>
<dbReference type="Proteomes" id="UP000680348">
    <property type="component" value="Unassembled WGS sequence"/>
</dbReference>
<evidence type="ECO:0000256" key="3">
    <source>
        <dbReference type="ARBA" id="ARBA00018392"/>
    </source>
</evidence>
<evidence type="ECO:0000259" key="6">
    <source>
        <dbReference type="PROSITE" id="PS50035"/>
    </source>
</evidence>
<dbReference type="AlphaFoldDB" id="A0A942I9T7"/>
<dbReference type="GO" id="GO:0005576">
    <property type="term" value="C:extracellular region"/>
    <property type="evidence" value="ECO:0007669"/>
    <property type="project" value="UniProtKB-SubCell"/>
</dbReference>
<dbReference type="SUPFAM" id="SSF56024">
    <property type="entry name" value="Phospholipase D/nuclease"/>
    <property type="match status" value="2"/>
</dbReference>
<dbReference type="Pfam" id="PF13091">
    <property type="entry name" value="PLDc_2"/>
    <property type="match status" value="2"/>
</dbReference>
<accession>A0A942I9T7</accession>
<organism evidence="7 8">
    <name type="scientific">Pseudaminobacter soli</name>
    <name type="common">ex Zhang et al. 2022</name>
    <dbReference type="NCBI Taxonomy" id="2831468"/>
    <lineage>
        <taxon>Bacteria</taxon>
        <taxon>Pseudomonadati</taxon>
        <taxon>Pseudomonadota</taxon>
        <taxon>Alphaproteobacteria</taxon>
        <taxon>Hyphomicrobiales</taxon>
        <taxon>Phyllobacteriaceae</taxon>
        <taxon>Pseudaminobacter</taxon>
    </lineage>
</organism>
<dbReference type="PANTHER" id="PTHR21248">
    <property type="entry name" value="CARDIOLIPIN SYNTHASE"/>
    <property type="match status" value="1"/>
</dbReference>
<dbReference type="PANTHER" id="PTHR21248:SF12">
    <property type="entry name" value="CARDIOLIPIN SYNTHASE C"/>
    <property type="match status" value="1"/>
</dbReference>
<evidence type="ECO:0000313" key="7">
    <source>
        <dbReference type="EMBL" id="MBS3649731.1"/>
    </source>
</evidence>
<proteinExistence type="predicted"/>
<comment type="caution">
    <text evidence="7">The sequence shown here is derived from an EMBL/GenBank/DDBJ whole genome shotgun (WGS) entry which is preliminary data.</text>
</comment>
<dbReference type="PROSITE" id="PS50035">
    <property type="entry name" value="PLD"/>
    <property type="match status" value="2"/>
</dbReference>
<evidence type="ECO:0000256" key="4">
    <source>
        <dbReference type="ARBA" id="ARBA00022525"/>
    </source>
</evidence>
<evidence type="ECO:0000256" key="5">
    <source>
        <dbReference type="ARBA" id="ARBA00029594"/>
    </source>
</evidence>
<gene>
    <name evidence="7" type="ORF">KEU06_14045</name>
</gene>
<keyword evidence="8" id="KW-1185">Reference proteome</keyword>
<protein>
    <recommendedName>
        <fullName evidence="3">Phospholipase D</fullName>
    </recommendedName>
    <alternativeName>
        <fullName evidence="5">Choline phosphatase</fullName>
    </alternativeName>
</protein>
<dbReference type="InterPro" id="IPR025202">
    <property type="entry name" value="PLD-like_dom"/>
</dbReference>
<evidence type="ECO:0000256" key="2">
    <source>
        <dbReference type="ARBA" id="ARBA00004613"/>
    </source>
</evidence>
<evidence type="ECO:0000256" key="1">
    <source>
        <dbReference type="ARBA" id="ARBA00003145"/>
    </source>
</evidence>
<evidence type="ECO:0000313" key="8">
    <source>
        <dbReference type="Proteomes" id="UP000680348"/>
    </source>
</evidence>
<feature type="domain" description="PLD phosphodiesterase" evidence="6">
    <location>
        <begin position="133"/>
        <end position="160"/>
    </location>
</feature>
<dbReference type="EMBL" id="JAGWCR010000007">
    <property type="protein sequence ID" value="MBS3649731.1"/>
    <property type="molecule type" value="Genomic_DNA"/>
</dbReference>
<feature type="domain" description="PLD phosphodiesterase" evidence="6">
    <location>
        <begin position="368"/>
        <end position="395"/>
    </location>
</feature>